<keyword evidence="1 2" id="KW-0489">Methyltransferase</keyword>
<gene>
    <name evidence="1 2" type="primary">thyX</name>
    <name evidence="2" type="ORF">EYH02_05930</name>
</gene>
<dbReference type="InterPro" id="IPR036098">
    <property type="entry name" value="Thymidylate_synthase_ThyX_sf"/>
</dbReference>
<dbReference type="GO" id="GO:0006231">
    <property type="term" value="P:dTMP biosynthetic process"/>
    <property type="evidence" value="ECO:0007669"/>
    <property type="project" value="UniProtKB-UniRule"/>
</dbReference>
<keyword evidence="1" id="KW-0274">FAD</keyword>
<proteinExistence type="inferred from homology"/>
<dbReference type="SUPFAM" id="SSF69796">
    <property type="entry name" value="Thymidylate synthase-complementing protein Thy1"/>
    <property type="match status" value="1"/>
</dbReference>
<keyword evidence="1" id="KW-0521">NADP</keyword>
<feature type="binding site" evidence="1">
    <location>
        <position position="205"/>
    </location>
    <ligand>
        <name>FAD</name>
        <dbReference type="ChEBI" id="CHEBI:57692"/>
        <note>ligand shared between neighboring subunits</note>
    </ligand>
</feature>
<feature type="binding site" evidence="1">
    <location>
        <begin position="199"/>
        <end position="201"/>
    </location>
    <ligand>
        <name>FAD</name>
        <dbReference type="ChEBI" id="CHEBI:57692"/>
        <note>ligand shared between neighboring subunits</note>
    </ligand>
</feature>
<comment type="similarity">
    <text evidence="1">Belongs to the thymidylate synthase ThyX family.</text>
</comment>
<dbReference type="PROSITE" id="PS51331">
    <property type="entry name" value="THYX"/>
    <property type="match status" value="1"/>
</dbReference>
<dbReference type="GO" id="GO:0032259">
    <property type="term" value="P:methylation"/>
    <property type="evidence" value="ECO:0007669"/>
    <property type="project" value="UniProtKB-KW"/>
</dbReference>
<evidence type="ECO:0000256" key="1">
    <source>
        <dbReference type="HAMAP-Rule" id="MF_01408"/>
    </source>
</evidence>
<dbReference type="HAMAP" id="MF_01408">
    <property type="entry name" value="ThyX"/>
    <property type="match status" value="1"/>
</dbReference>
<comment type="cofactor">
    <cofactor evidence="1">
        <name>FAD</name>
        <dbReference type="ChEBI" id="CHEBI:57692"/>
    </cofactor>
    <text evidence="1">Binds 4 FAD per tetramer. Each FAD binding site is formed by three monomers.</text>
</comment>
<feature type="active site" description="Involved in ionization of N3 of dUMP, leading to its activation" evidence="1">
    <location>
        <position position="210"/>
    </location>
</feature>
<dbReference type="GO" id="GO:0006235">
    <property type="term" value="P:dTTP biosynthetic process"/>
    <property type="evidence" value="ECO:0007669"/>
    <property type="project" value="UniProtKB-UniRule"/>
</dbReference>
<protein>
    <recommendedName>
        <fullName evidence="1">Flavin-dependent thymidylate synthase</fullName>
        <shortName evidence="1">FDTS</shortName>
        <ecNumber evidence="1">2.1.1.148</ecNumber>
    </recommendedName>
    <alternativeName>
        <fullName evidence="1">FAD-dependent thymidylate synthase</fullName>
    </alternativeName>
    <alternativeName>
        <fullName evidence="1">Thymidylate synthase ThyX</fullName>
        <shortName evidence="1">TS</shortName>
        <shortName evidence="1">TSase</shortName>
    </alternativeName>
</protein>
<feature type="binding site" evidence="1">
    <location>
        <position position="95"/>
    </location>
    <ligand>
        <name>FAD</name>
        <dbReference type="ChEBI" id="CHEBI:57692"/>
        <note>ligand shared between neighboring subunits</note>
    </ligand>
</feature>
<comment type="catalytic activity">
    <reaction evidence="1">
        <text>dUMP + (6R)-5,10-methylene-5,6,7,8-tetrahydrofolate + NADPH + H(+) = dTMP + (6S)-5,6,7,8-tetrahydrofolate + NADP(+)</text>
        <dbReference type="Rhea" id="RHEA:29043"/>
        <dbReference type="ChEBI" id="CHEBI:15378"/>
        <dbReference type="ChEBI" id="CHEBI:15636"/>
        <dbReference type="ChEBI" id="CHEBI:57453"/>
        <dbReference type="ChEBI" id="CHEBI:57783"/>
        <dbReference type="ChEBI" id="CHEBI:58349"/>
        <dbReference type="ChEBI" id="CHEBI:63528"/>
        <dbReference type="ChEBI" id="CHEBI:246422"/>
        <dbReference type="EC" id="2.1.1.148"/>
    </reaction>
</comment>
<feature type="binding site" description="in other chain" evidence="1">
    <location>
        <position position="183"/>
    </location>
    <ligand>
        <name>dUMP</name>
        <dbReference type="ChEBI" id="CHEBI:246422"/>
        <note>ligand shared between dimeric partners</note>
    </ligand>
</feature>
<comment type="function">
    <text evidence="1">Catalyzes the reductive methylation of 2'-deoxyuridine-5'-monophosphate (dUMP) to 2'-deoxythymidine-5'-monophosphate (dTMP) while utilizing 5,10-methylenetetrahydrofolate (mTHF) as the methyl donor, and NADPH and FADH(2) as the reductant.</text>
</comment>
<organism evidence="2 3">
    <name type="scientific">Ignisphaera aggregans</name>
    <dbReference type="NCBI Taxonomy" id="334771"/>
    <lineage>
        <taxon>Archaea</taxon>
        <taxon>Thermoproteota</taxon>
        <taxon>Thermoprotei</taxon>
        <taxon>Desulfurococcales</taxon>
        <taxon>Desulfurococcaceae</taxon>
        <taxon>Ignisphaera</taxon>
    </lineage>
</organism>
<feature type="binding site" description="in other chain" evidence="1">
    <location>
        <begin position="95"/>
        <end position="99"/>
    </location>
    <ligand>
        <name>dUMP</name>
        <dbReference type="ChEBI" id="CHEBI:246422"/>
        <note>ligand shared between dimeric partners</note>
    </ligand>
</feature>
<dbReference type="GO" id="GO:0050660">
    <property type="term" value="F:flavin adenine dinucleotide binding"/>
    <property type="evidence" value="ECO:0007669"/>
    <property type="project" value="UniProtKB-UniRule"/>
</dbReference>
<feature type="binding site" evidence="1">
    <location>
        <begin position="84"/>
        <end position="87"/>
    </location>
    <ligand>
        <name>dUMP</name>
        <dbReference type="ChEBI" id="CHEBI:246422"/>
        <note>ligand shared between dimeric partners</note>
    </ligand>
</feature>
<keyword evidence="1" id="KW-0545">Nucleotide biosynthesis</keyword>
<comment type="pathway">
    <text evidence="1">Pyrimidine metabolism; dTTP biosynthesis.</text>
</comment>
<comment type="subunit">
    <text evidence="1">Homotetramer.</text>
</comment>
<keyword evidence="1 2" id="KW-0808">Transferase</keyword>
<feature type="binding site" evidence="1">
    <location>
        <position position="63"/>
    </location>
    <ligand>
        <name>FAD</name>
        <dbReference type="ChEBI" id="CHEBI:57692"/>
        <note>ligand shared between neighboring subunits</note>
    </ligand>
</feature>
<keyword evidence="1" id="KW-0285">Flavoprotein</keyword>
<dbReference type="CDD" id="cd20175">
    <property type="entry name" value="ThyX"/>
    <property type="match status" value="1"/>
</dbReference>
<dbReference type="UniPathway" id="UPA00575"/>
<evidence type="ECO:0000313" key="3">
    <source>
        <dbReference type="Proteomes" id="UP000605805"/>
    </source>
</evidence>
<dbReference type="PANTHER" id="PTHR34934">
    <property type="entry name" value="FLAVIN-DEPENDENT THYMIDYLATE SYNTHASE"/>
    <property type="match status" value="1"/>
</dbReference>
<comment type="caution">
    <text evidence="2">The sequence shown here is derived from an EMBL/GenBank/DDBJ whole genome shotgun (WGS) entry which is preliminary data.</text>
</comment>
<dbReference type="Proteomes" id="UP000605805">
    <property type="component" value="Unassembled WGS sequence"/>
</dbReference>
<dbReference type="InterPro" id="IPR003669">
    <property type="entry name" value="Thymidylate_synthase_ThyX"/>
</dbReference>
<dbReference type="EMBL" id="DQTV01000121">
    <property type="protein sequence ID" value="HIP57581.1"/>
    <property type="molecule type" value="Genomic_DNA"/>
</dbReference>
<reference evidence="2" key="1">
    <citation type="journal article" date="2020" name="ISME J.">
        <title>Gammaproteobacteria mediating utilization of methyl-, sulfur- and petroleum organic compounds in deep ocean hydrothermal plumes.</title>
        <authorList>
            <person name="Zhou Z."/>
            <person name="Liu Y."/>
            <person name="Pan J."/>
            <person name="Cron B.R."/>
            <person name="Toner B.M."/>
            <person name="Anantharaman K."/>
            <person name="Breier J.A."/>
            <person name="Dick G.J."/>
            <person name="Li M."/>
        </authorList>
    </citation>
    <scope>NUCLEOTIDE SEQUENCE</scope>
    <source>
        <strain evidence="2">SZUA-1435</strain>
    </source>
</reference>
<name>A0A832YZ45_9CREN</name>
<feature type="binding site" evidence="1">
    <location>
        <position position="210"/>
    </location>
    <ligand>
        <name>dUMP</name>
        <dbReference type="ChEBI" id="CHEBI:246422"/>
        <note>ligand shared between dimeric partners</note>
    </ligand>
</feature>
<dbReference type="AlphaFoldDB" id="A0A832YZ45"/>
<dbReference type="Gene3D" id="3.30.1360.170">
    <property type="match status" value="1"/>
</dbReference>
<feature type="binding site" evidence="1">
    <location>
        <begin position="87"/>
        <end position="89"/>
    </location>
    <ligand>
        <name>FAD</name>
        <dbReference type="ChEBI" id="CHEBI:57692"/>
        <note>ligand shared between neighboring subunits</note>
    </ligand>
</feature>
<accession>A0A832YZ45</accession>
<dbReference type="EC" id="2.1.1.148" evidence="1"/>
<dbReference type="GO" id="GO:0050797">
    <property type="term" value="F:thymidylate synthase (FAD) activity"/>
    <property type="evidence" value="ECO:0007669"/>
    <property type="project" value="UniProtKB-UniRule"/>
</dbReference>
<evidence type="ECO:0000313" key="2">
    <source>
        <dbReference type="EMBL" id="HIP57581.1"/>
    </source>
</evidence>
<sequence>MMVRVTLLSYTMPLIGNDPRRLVVLGVKVSSGKLHERDWKHYLTTYPEHDVHQHVVSASKYPTLFEHIVFTFLIEDISRVCSHQLVRHRIASYVQESQRYSEGYVKRVIECLEHYGYKKLEEALNALNQDHSNVMNCLERGFVFPRTIRSNTIALKGYVEQLLKAVYIYRDLVSKGVPLEDSRYVLPQAVKTRIMMTVNLRELIHIACLRMRMEAQWEIREVVRQMIEEVKRVVPEIEELVNRMCSNKV</sequence>
<dbReference type="PANTHER" id="PTHR34934:SF1">
    <property type="entry name" value="FLAVIN-DEPENDENT THYMIDYLATE SYNTHASE"/>
    <property type="match status" value="1"/>
</dbReference>
<dbReference type="GO" id="GO:0004799">
    <property type="term" value="F:thymidylate synthase activity"/>
    <property type="evidence" value="ECO:0007669"/>
    <property type="project" value="TreeGrafter"/>
</dbReference>
<dbReference type="GO" id="GO:0070402">
    <property type="term" value="F:NADPH binding"/>
    <property type="evidence" value="ECO:0007669"/>
    <property type="project" value="TreeGrafter"/>
</dbReference>
<dbReference type="NCBIfam" id="TIGR02170">
    <property type="entry name" value="thyX"/>
    <property type="match status" value="1"/>
</dbReference>
<dbReference type="Pfam" id="PF02511">
    <property type="entry name" value="Thy1"/>
    <property type="match status" value="1"/>
</dbReference>